<dbReference type="EMBL" id="JAUMKJ010000035">
    <property type="protein sequence ID" value="MDO3680070.1"/>
    <property type="molecule type" value="Genomic_DNA"/>
</dbReference>
<keyword evidence="4" id="KW-1185">Reference proteome</keyword>
<name>A0ABT8VGG8_9BACL</name>
<dbReference type="Gene3D" id="3.30.420.10">
    <property type="entry name" value="Ribonuclease H-like superfamily/Ribonuclease H"/>
    <property type="match status" value="1"/>
</dbReference>
<dbReference type="Pfam" id="PF13482">
    <property type="entry name" value="RNase_H_2"/>
    <property type="match status" value="1"/>
</dbReference>
<gene>
    <name evidence="3" type="ORF">Q3C12_23955</name>
</gene>
<dbReference type="SUPFAM" id="SSF53098">
    <property type="entry name" value="Ribonuclease H-like"/>
    <property type="match status" value="1"/>
</dbReference>
<organism evidence="3 4">
    <name type="scientific">Paenibacillus ehimensis</name>
    <dbReference type="NCBI Taxonomy" id="79264"/>
    <lineage>
        <taxon>Bacteria</taxon>
        <taxon>Bacillati</taxon>
        <taxon>Bacillota</taxon>
        <taxon>Bacilli</taxon>
        <taxon>Bacillales</taxon>
        <taxon>Paenibacillaceae</taxon>
        <taxon>Paenibacillus</taxon>
    </lineage>
</organism>
<comment type="caution">
    <text evidence="3">The sequence shown here is derived from an EMBL/GenBank/DDBJ whole genome shotgun (WGS) entry which is preliminary data.</text>
</comment>
<dbReference type="Proteomes" id="UP001168883">
    <property type="component" value="Unassembled WGS sequence"/>
</dbReference>
<evidence type="ECO:0000313" key="4">
    <source>
        <dbReference type="Proteomes" id="UP001168883"/>
    </source>
</evidence>
<feature type="domain" description="YprB ribonuclease H-like" evidence="2">
    <location>
        <begin position="128"/>
        <end position="296"/>
    </location>
</feature>
<sequence>MSSLKERLLRHKKSISGTQEREEEVKIQTSAGEEPPGPSEEAREITGESGQASAVESDEWAVVGAAMEQTEWGEFVIRRRTYEAGFLHGQYELGRLSSCAEELLTLLEPAAGSAAADRSDAPFHERLLFLDTETTGLGHGAGNVPFMVGVGFYQGNEYHIEQMLIRHPGEESAMLAYLEQKLAAHPVLISYNGKSFDWPIVKNRYIMNRLELSAEPAGHIDFLHPSRSLWKHTLPSCRLGKVEEERLGVRREEDVPGSLAPTLYFQYLAQRDPSVLEGVFVHNELDVLSLAGLAVHFACLLNGSYDWSRARIFGLEECFRLGLWLDKIGRSGMADTVMNALAEELLAADELASEEPCLLPLAQFCKRRGRYTQACSLWSRYIALKGGRATASLEPYIELSMYYEHKEKEWERALAYAQEALDHLWRRDALKRSGERKASVHGGNRAREKEVREEDSDAVSLRKRIERLRRKAFSAASAMHATSAIGRESSDSSLSTKSSARSRAKRSAGSVGPVPASAPAQAAEPVMARVPQSTRKRKSGLSEAEQLSMPL</sequence>
<dbReference type="InterPro" id="IPR036397">
    <property type="entry name" value="RNaseH_sf"/>
</dbReference>
<dbReference type="InterPro" id="IPR012337">
    <property type="entry name" value="RNaseH-like_sf"/>
</dbReference>
<dbReference type="PANTHER" id="PTHR38462">
    <property type="entry name" value="EXONUCLEASE-LIKE PROTEIN"/>
    <property type="match status" value="1"/>
</dbReference>
<protein>
    <submittedName>
        <fullName evidence="3">Ribonuclease H-like domain-containing protein</fullName>
    </submittedName>
</protein>
<accession>A0ABT8VGG8</accession>
<proteinExistence type="predicted"/>
<evidence type="ECO:0000256" key="1">
    <source>
        <dbReference type="SAM" id="MobiDB-lite"/>
    </source>
</evidence>
<dbReference type="PANTHER" id="PTHR38462:SF1">
    <property type="entry name" value="YPRB RIBONUCLEASE H-LIKE DOMAIN-CONTAINING PROTEIN"/>
    <property type="match status" value="1"/>
</dbReference>
<evidence type="ECO:0000259" key="2">
    <source>
        <dbReference type="Pfam" id="PF13482"/>
    </source>
</evidence>
<evidence type="ECO:0000313" key="3">
    <source>
        <dbReference type="EMBL" id="MDO3680070.1"/>
    </source>
</evidence>
<dbReference type="InterPro" id="IPR038720">
    <property type="entry name" value="YprB_RNase_H-like_dom"/>
</dbReference>
<feature type="region of interest" description="Disordered" evidence="1">
    <location>
        <begin position="479"/>
        <end position="551"/>
    </location>
</feature>
<dbReference type="RefSeq" id="WP_302880329.1">
    <property type="nucleotide sequence ID" value="NZ_JAUMKJ010000035.1"/>
</dbReference>
<feature type="region of interest" description="Disordered" evidence="1">
    <location>
        <begin position="1"/>
        <end position="56"/>
    </location>
</feature>
<reference evidence="3" key="1">
    <citation type="submission" date="2023-07" db="EMBL/GenBank/DDBJ databases">
        <authorList>
            <person name="Aktuganov G."/>
            <person name="Boyko T."/>
            <person name="Delegan Y."/>
            <person name="Galimzianova N."/>
            <person name="Gilvanova E."/>
            <person name="Korobov V."/>
            <person name="Kuzmina L."/>
            <person name="Melentiev A."/>
            <person name="Milman P."/>
            <person name="Ryabova A."/>
            <person name="Stupak E."/>
            <person name="Yasakov T."/>
            <person name="Zharikova N."/>
            <person name="Zhurenko E."/>
        </authorList>
    </citation>
    <scope>NUCLEOTIDE SEQUENCE</scope>
    <source>
        <strain evidence="3">IB-739</strain>
    </source>
</reference>
<feature type="region of interest" description="Disordered" evidence="1">
    <location>
        <begin position="432"/>
        <end position="459"/>
    </location>
</feature>